<protein>
    <submittedName>
        <fullName evidence="1">Uncharacterized protein</fullName>
    </submittedName>
</protein>
<gene>
    <name evidence="1" type="ORF">ENP99_01235</name>
</gene>
<name>A0A7J2T8M6_9CREN</name>
<organism evidence="1">
    <name type="scientific">Ignisphaera aggregans</name>
    <dbReference type="NCBI Taxonomy" id="334771"/>
    <lineage>
        <taxon>Archaea</taxon>
        <taxon>Thermoproteota</taxon>
        <taxon>Thermoprotei</taxon>
        <taxon>Desulfurococcales</taxon>
        <taxon>Desulfurococcaceae</taxon>
        <taxon>Ignisphaera</taxon>
    </lineage>
</organism>
<sequence length="107" mass="12034">MGVGEMICAIASDRISEEDMNRLLDRVVSEVRRNREKSFTLIIIASSARKVFMYRDSFTKYIDVGVRLYFDDSIQKLAEVLNSCAKLFCSAGDQGLKNASLNKALCI</sequence>
<evidence type="ECO:0000313" key="1">
    <source>
        <dbReference type="EMBL" id="HEH30731.1"/>
    </source>
</evidence>
<dbReference type="AlphaFoldDB" id="A0A7J2T8M6"/>
<comment type="caution">
    <text evidence="1">The sequence shown here is derived from an EMBL/GenBank/DDBJ whole genome shotgun (WGS) entry which is preliminary data.</text>
</comment>
<accession>A0A7J2T8M6</accession>
<proteinExistence type="predicted"/>
<reference evidence="1" key="1">
    <citation type="journal article" date="2020" name="mSystems">
        <title>Genome- and Community-Level Interaction Insights into Carbon Utilization and Element Cycling Functions of Hydrothermarchaeota in Hydrothermal Sediment.</title>
        <authorList>
            <person name="Zhou Z."/>
            <person name="Liu Y."/>
            <person name="Xu W."/>
            <person name="Pan J."/>
            <person name="Luo Z.H."/>
            <person name="Li M."/>
        </authorList>
    </citation>
    <scope>NUCLEOTIDE SEQUENCE [LARGE SCALE GENOMIC DNA]</scope>
    <source>
        <strain evidence="1">SpSt-27</strain>
    </source>
</reference>
<dbReference type="EMBL" id="DSLL01000009">
    <property type="protein sequence ID" value="HEH30731.1"/>
    <property type="molecule type" value="Genomic_DNA"/>
</dbReference>